<reference evidence="11" key="1">
    <citation type="submission" date="2021-01" db="EMBL/GenBank/DDBJ databases">
        <authorList>
            <person name="Corre E."/>
            <person name="Pelletier E."/>
            <person name="Niang G."/>
            <person name="Scheremetjew M."/>
            <person name="Finn R."/>
            <person name="Kale V."/>
            <person name="Holt S."/>
            <person name="Cochrane G."/>
            <person name="Meng A."/>
            <person name="Brown T."/>
            <person name="Cohen L."/>
        </authorList>
    </citation>
    <scope>NUCLEOTIDE SEQUENCE</scope>
    <source>
        <strain evidence="11">CCMP281</strain>
    </source>
</reference>
<keyword evidence="2" id="KW-0813">Transport</keyword>
<dbReference type="GO" id="GO:0098719">
    <property type="term" value="P:sodium ion import across plasma membrane"/>
    <property type="evidence" value="ECO:0007669"/>
    <property type="project" value="TreeGrafter"/>
</dbReference>
<keyword evidence="5" id="KW-0915">Sodium</keyword>
<dbReference type="EMBL" id="HBHX01003071">
    <property type="protein sequence ID" value="CAE0099495.1"/>
    <property type="molecule type" value="Transcribed_RNA"/>
</dbReference>
<sequence>MEAVLSFTFPWAAYYTAEAMHFSGIVTILFCGMVMATYTRYNFSEAAVQLTARAYKCIALLAETYVFVYLGMSVFTFPIFDHTVWLLCVIAMLACFVGRGHIYIGSWLFNCMRTTATEGEGQVGQPKISSNYMFIMWFSGLRGGVAFALASVSFANNDFPTVCGGLTPEARAERAECAGDVTDSQAMLQVTLIIAAFTIFVFGGAITEVARAYDVIEKKEKKKKVAPPTDKDSCWNKFNSSFLLPWLTFPEEEHREESAPRFEYSMVHEPTPVEEDGGSMWNKAKAVTVALHMAKGASTREVKKNLNHEELQAMLGGVAAAKEVTIEDQIDELRIALPNLTSGGLRKLLVEADHNVHEAIIKGQQQGFS</sequence>
<evidence type="ECO:0000256" key="9">
    <source>
        <dbReference type="SAM" id="Phobius"/>
    </source>
</evidence>
<dbReference type="PANTHER" id="PTHR10110">
    <property type="entry name" value="SODIUM/HYDROGEN EXCHANGER"/>
    <property type="match status" value="1"/>
</dbReference>
<feature type="transmembrane region" description="Helical" evidence="9">
    <location>
        <begin position="83"/>
        <end position="104"/>
    </location>
</feature>
<feature type="domain" description="Cation/H+ exchanger transmembrane" evidence="10">
    <location>
        <begin position="2"/>
        <end position="210"/>
    </location>
</feature>
<keyword evidence="3 9" id="KW-0812">Transmembrane</keyword>
<keyword evidence="7 9" id="KW-0472">Membrane</keyword>
<evidence type="ECO:0000256" key="7">
    <source>
        <dbReference type="ARBA" id="ARBA00023136"/>
    </source>
</evidence>
<dbReference type="GO" id="GO:0005886">
    <property type="term" value="C:plasma membrane"/>
    <property type="evidence" value="ECO:0007669"/>
    <property type="project" value="TreeGrafter"/>
</dbReference>
<evidence type="ECO:0000256" key="6">
    <source>
        <dbReference type="ARBA" id="ARBA00023065"/>
    </source>
</evidence>
<evidence type="ECO:0000256" key="3">
    <source>
        <dbReference type="ARBA" id="ARBA00022692"/>
    </source>
</evidence>
<feature type="transmembrane region" description="Helical" evidence="9">
    <location>
        <begin position="12"/>
        <end position="36"/>
    </location>
</feature>
<dbReference type="AlphaFoldDB" id="A0A7S3AD67"/>
<evidence type="ECO:0000256" key="5">
    <source>
        <dbReference type="ARBA" id="ARBA00023053"/>
    </source>
</evidence>
<name>A0A7S3AD67_9EUKA</name>
<proteinExistence type="predicted"/>
<evidence type="ECO:0000259" key="10">
    <source>
        <dbReference type="Pfam" id="PF00999"/>
    </source>
</evidence>
<dbReference type="GO" id="GO:0015386">
    <property type="term" value="F:potassium:proton antiporter activity"/>
    <property type="evidence" value="ECO:0007669"/>
    <property type="project" value="TreeGrafter"/>
</dbReference>
<evidence type="ECO:0000256" key="4">
    <source>
        <dbReference type="ARBA" id="ARBA00022989"/>
    </source>
</evidence>
<protein>
    <recommendedName>
        <fullName evidence="10">Cation/H+ exchanger transmembrane domain-containing protein</fullName>
    </recommendedName>
</protein>
<dbReference type="PANTHER" id="PTHR10110:SF187">
    <property type="entry name" value="SODIUM_HYDROGEN EXCHANGER"/>
    <property type="match status" value="1"/>
</dbReference>
<feature type="transmembrane region" description="Helical" evidence="9">
    <location>
        <begin position="57"/>
        <end position="77"/>
    </location>
</feature>
<dbReference type="InterPro" id="IPR018422">
    <property type="entry name" value="Cation/H_exchanger_CPA1"/>
</dbReference>
<dbReference type="Pfam" id="PF00999">
    <property type="entry name" value="Na_H_Exchanger"/>
    <property type="match status" value="1"/>
</dbReference>
<evidence type="ECO:0000256" key="8">
    <source>
        <dbReference type="ARBA" id="ARBA00023201"/>
    </source>
</evidence>
<feature type="transmembrane region" description="Helical" evidence="9">
    <location>
        <begin position="190"/>
        <end position="213"/>
    </location>
</feature>
<gene>
    <name evidence="11" type="ORF">HERI1096_LOCUS1708</name>
</gene>
<dbReference type="GO" id="GO:0015385">
    <property type="term" value="F:sodium:proton antiporter activity"/>
    <property type="evidence" value="ECO:0007669"/>
    <property type="project" value="InterPro"/>
</dbReference>
<dbReference type="GO" id="GO:0051453">
    <property type="term" value="P:regulation of intracellular pH"/>
    <property type="evidence" value="ECO:0007669"/>
    <property type="project" value="TreeGrafter"/>
</dbReference>
<comment type="subcellular location">
    <subcellularLocation>
        <location evidence="1">Membrane</location>
        <topology evidence="1">Multi-pass membrane protein</topology>
    </subcellularLocation>
</comment>
<evidence type="ECO:0000256" key="1">
    <source>
        <dbReference type="ARBA" id="ARBA00004141"/>
    </source>
</evidence>
<evidence type="ECO:0000256" key="2">
    <source>
        <dbReference type="ARBA" id="ARBA00022448"/>
    </source>
</evidence>
<dbReference type="InterPro" id="IPR006153">
    <property type="entry name" value="Cation/H_exchanger_TM"/>
</dbReference>
<organism evidence="11">
    <name type="scientific">Haptolina ericina</name>
    <dbReference type="NCBI Taxonomy" id="156174"/>
    <lineage>
        <taxon>Eukaryota</taxon>
        <taxon>Haptista</taxon>
        <taxon>Haptophyta</taxon>
        <taxon>Prymnesiophyceae</taxon>
        <taxon>Prymnesiales</taxon>
        <taxon>Prymnesiaceae</taxon>
        <taxon>Haptolina</taxon>
    </lineage>
</organism>
<keyword evidence="6" id="KW-0406">Ion transport</keyword>
<evidence type="ECO:0000313" key="11">
    <source>
        <dbReference type="EMBL" id="CAE0099495.1"/>
    </source>
</evidence>
<feature type="transmembrane region" description="Helical" evidence="9">
    <location>
        <begin position="134"/>
        <end position="155"/>
    </location>
</feature>
<accession>A0A7S3AD67</accession>
<keyword evidence="4 9" id="KW-1133">Transmembrane helix</keyword>
<keyword evidence="8" id="KW-0739">Sodium transport</keyword>